<sequence length="60" mass="6893">MAAAPGRRSGTDRRNTEAREEEVSGAIWFRPSGPVKKRDDIREEEDAAAKFRFPREEEET</sequence>
<evidence type="ECO:0000313" key="2">
    <source>
        <dbReference type="EMBL" id="OWU77989.1"/>
    </source>
</evidence>
<keyword evidence="3" id="KW-1185">Reference proteome</keyword>
<dbReference type="AlphaFoldDB" id="A0A225NT35"/>
<proteinExistence type="predicted"/>
<evidence type="ECO:0000313" key="3">
    <source>
        <dbReference type="Proteomes" id="UP000215377"/>
    </source>
</evidence>
<dbReference type="Proteomes" id="UP000215377">
    <property type="component" value="Unassembled WGS sequence"/>
</dbReference>
<feature type="compositionally biased region" description="Basic and acidic residues" evidence="1">
    <location>
        <begin position="9"/>
        <end position="22"/>
    </location>
</feature>
<feature type="region of interest" description="Disordered" evidence="1">
    <location>
        <begin position="1"/>
        <end position="60"/>
    </location>
</feature>
<organism evidence="2 3">
    <name type="scientific">Marinibacterium profundimaris</name>
    <dbReference type="NCBI Taxonomy" id="1679460"/>
    <lineage>
        <taxon>Bacteria</taxon>
        <taxon>Pseudomonadati</taxon>
        <taxon>Pseudomonadota</taxon>
        <taxon>Alphaproteobacteria</taxon>
        <taxon>Rhodobacterales</taxon>
        <taxon>Paracoccaceae</taxon>
        <taxon>Marinibacterium</taxon>
    </lineage>
</organism>
<reference evidence="2 3" key="1">
    <citation type="submission" date="2013-04" db="EMBL/GenBank/DDBJ databases">
        <title>Oceanicola sp. 22II1-22F33 Genome Sequencing.</title>
        <authorList>
            <person name="Lai Q."/>
            <person name="Li G."/>
            <person name="Shao Z."/>
        </authorList>
    </citation>
    <scope>NUCLEOTIDE SEQUENCE [LARGE SCALE GENOMIC DNA]</scope>
    <source>
        <strain evidence="2 3">22II1-22F33</strain>
    </source>
</reference>
<comment type="caution">
    <text evidence="2">The sequence shown here is derived from an EMBL/GenBank/DDBJ whole genome shotgun (WGS) entry which is preliminary data.</text>
</comment>
<evidence type="ECO:0000256" key="1">
    <source>
        <dbReference type="SAM" id="MobiDB-lite"/>
    </source>
</evidence>
<name>A0A225NT35_9RHOB</name>
<feature type="compositionally biased region" description="Basic and acidic residues" evidence="1">
    <location>
        <begin position="36"/>
        <end position="60"/>
    </location>
</feature>
<gene>
    <name evidence="2" type="ORF">ATO3_05010</name>
</gene>
<protein>
    <submittedName>
        <fullName evidence="2">Uncharacterized protein</fullName>
    </submittedName>
</protein>
<accession>A0A225NT35</accession>
<dbReference type="EMBL" id="AQQR01000001">
    <property type="protein sequence ID" value="OWU77989.1"/>
    <property type="molecule type" value="Genomic_DNA"/>
</dbReference>